<dbReference type="Gene3D" id="3.40.50.12230">
    <property type="match status" value="1"/>
</dbReference>
<dbReference type="EMBL" id="PNEN01001711">
    <property type="protein sequence ID" value="PPJ52248.1"/>
    <property type="molecule type" value="Genomic_DNA"/>
</dbReference>
<dbReference type="Pfam" id="PF00551">
    <property type="entry name" value="Formyl_trans_N"/>
    <property type="match status" value="1"/>
</dbReference>
<dbReference type="InterPro" id="IPR036477">
    <property type="entry name" value="Formyl_transf_N_sf"/>
</dbReference>
<comment type="caution">
    <text evidence="3">The sequence shown here is derived from an EMBL/GenBank/DDBJ whole genome shotgun (WGS) entry which is preliminary data.</text>
</comment>
<accession>A0A2S6BXP7</accession>
<organism evidence="3 4">
    <name type="scientific">Cercospora berteroae</name>
    <dbReference type="NCBI Taxonomy" id="357750"/>
    <lineage>
        <taxon>Eukaryota</taxon>
        <taxon>Fungi</taxon>
        <taxon>Dikarya</taxon>
        <taxon>Ascomycota</taxon>
        <taxon>Pezizomycotina</taxon>
        <taxon>Dothideomycetes</taxon>
        <taxon>Dothideomycetidae</taxon>
        <taxon>Mycosphaerellales</taxon>
        <taxon>Mycosphaerellaceae</taxon>
        <taxon>Cercospora</taxon>
    </lineage>
</organism>
<dbReference type="InterPro" id="IPR041711">
    <property type="entry name" value="Met-tRNA-FMT_N"/>
</dbReference>
<dbReference type="CDD" id="cd08646">
    <property type="entry name" value="FMT_core_Met-tRNA-FMT_N"/>
    <property type="match status" value="1"/>
</dbReference>
<dbReference type="Proteomes" id="UP000237631">
    <property type="component" value="Unassembled WGS sequence"/>
</dbReference>
<dbReference type="AlphaFoldDB" id="A0A2S6BXP7"/>
<proteinExistence type="predicted"/>
<dbReference type="SUPFAM" id="SSF53328">
    <property type="entry name" value="Formyltransferase"/>
    <property type="match status" value="1"/>
</dbReference>
<name>A0A2S6BXP7_9PEZI</name>
<evidence type="ECO:0000256" key="1">
    <source>
        <dbReference type="ARBA" id="ARBA00012261"/>
    </source>
</evidence>
<feature type="domain" description="Formyl transferase N-terminal" evidence="2">
    <location>
        <begin position="37"/>
        <end position="205"/>
    </location>
</feature>
<evidence type="ECO:0000313" key="4">
    <source>
        <dbReference type="Proteomes" id="UP000237631"/>
    </source>
</evidence>
<evidence type="ECO:0000259" key="2">
    <source>
        <dbReference type="Pfam" id="PF00551"/>
    </source>
</evidence>
<evidence type="ECO:0000313" key="3">
    <source>
        <dbReference type="EMBL" id="PPJ52248.1"/>
    </source>
</evidence>
<keyword evidence="4" id="KW-1185">Reference proteome</keyword>
<dbReference type="PANTHER" id="PTHR11138">
    <property type="entry name" value="METHIONYL-TRNA FORMYLTRANSFERASE"/>
    <property type="match status" value="1"/>
</dbReference>
<dbReference type="GO" id="GO:0005739">
    <property type="term" value="C:mitochondrion"/>
    <property type="evidence" value="ECO:0007669"/>
    <property type="project" value="TreeGrafter"/>
</dbReference>
<sequence>MLIVRTLRPIKRLGAPSAASAARRSLTSSTKLSDPLRVLFCGSDDFSKYSLRALHELKQESPDTISSLEVVCRPDKRTGRGLKQVHEVPIKSDAQSLGLQLHQIDTFKGWNPPSPFDLIVAVSFGLLVPPRILNTAKYGGLNVHPSLLPDLRGPAPIQHALLQGRSHTGVTLQTMHPSKFDHGKILSQTTLPGIEIPEEATVQQLIDILGPLGAKMLKDGIQQGLFKHPETADSAHEADEANLVHASKITNEDAHVNWESWPAGKVSRYGRVLDLWDTTTYRACTGKDPLRVKFKGPWRVLDSSKISSDDLAYSRPGSPFVCRVEGEKGLQFAVETVNGYLMSPQSASIESKEPGKGLQVLTQGLQHARKNSWL</sequence>
<protein>
    <recommendedName>
        <fullName evidence="1">methionyl-tRNA formyltransferase</fullName>
        <ecNumber evidence="1">2.1.2.9</ecNumber>
    </recommendedName>
</protein>
<reference evidence="4" key="1">
    <citation type="journal article" date="2017" name="bioRxiv">
        <title>Conservation of a gene cluster reveals novel cercosporin biosynthetic mechanisms and extends production to the genus Colletotrichum.</title>
        <authorList>
            <person name="de Jonge R."/>
            <person name="Ebert M.K."/>
            <person name="Huitt-Roehl C.R."/>
            <person name="Pal P."/>
            <person name="Suttle J.C."/>
            <person name="Spanner R.E."/>
            <person name="Neubauer J.D."/>
            <person name="Jurick W.M.II."/>
            <person name="Stott K.A."/>
            <person name="Secor G.A."/>
            <person name="Thomma B.P.H.J."/>
            <person name="Van de Peer Y."/>
            <person name="Townsend C.A."/>
            <person name="Bolton M.D."/>
        </authorList>
    </citation>
    <scope>NUCLEOTIDE SEQUENCE [LARGE SCALE GENOMIC DNA]</scope>
    <source>
        <strain evidence="4">CBS538.71</strain>
    </source>
</reference>
<dbReference type="InterPro" id="IPR002376">
    <property type="entry name" value="Formyl_transf_N"/>
</dbReference>
<dbReference type="EC" id="2.1.2.9" evidence="1"/>
<gene>
    <name evidence="3" type="ORF">CBER1_10519</name>
</gene>
<dbReference type="STRING" id="357750.A0A2S6BXP7"/>
<dbReference type="OrthoDB" id="10268103at2759"/>
<dbReference type="GO" id="GO:0004479">
    <property type="term" value="F:methionyl-tRNA formyltransferase activity"/>
    <property type="evidence" value="ECO:0007669"/>
    <property type="project" value="UniProtKB-EC"/>
</dbReference>
<dbReference type="PANTHER" id="PTHR11138:SF5">
    <property type="entry name" value="METHIONYL-TRNA FORMYLTRANSFERASE, MITOCHONDRIAL"/>
    <property type="match status" value="1"/>
</dbReference>